<dbReference type="OrthoDB" id="2447803at2759"/>
<accession>A0A9P5YB49</accession>
<keyword evidence="3" id="KW-1185">Reference proteome</keyword>
<dbReference type="Proteomes" id="UP000807353">
    <property type="component" value="Unassembled WGS sequence"/>
</dbReference>
<dbReference type="GO" id="GO:0019005">
    <property type="term" value="C:SCF ubiquitin ligase complex"/>
    <property type="evidence" value="ECO:0007669"/>
    <property type="project" value="TreeGrafter"/>
</dbReference>
<dbReference type="InterPro" id="IPR036047">
    <property type="entry name" value="F-box-like_dom_sf"/>
</dbReference>
<dbReference type="GO" id="GO:0031146">
    <property type="term" value="P:SCF-dependent proteasomal ubiquitin-dependent protein catabolic process"/>
    <property type="evidence" value="ECO:0007669"/>
    <property type="project" value="TreeGrafter"/>
</dbReference>
<name>A0A9P5YB49_9AGAR</name>
<dbReference type="EMBL" id="MU150249">
    <property type="protein sequence ID" value="KAF9465161.1"/>
    <property type="molecule type" value="Genomic_DNA"/>
</dbReference>
<feature type="domain" description="F-box" evidence="1">
    <location>
        <begin position="8"/>
        <end position="46"/>
    </location>
</feature>
<proteinExistence type="predicted"/>
<gene>
    <name evidence="2" type="ORF">BDZ94DRAFT_1215043</name>
</gene>
<dbReference type="AlphaFoldDB" id="A0A9P5YB49"/>
<evidence type="ECO:0000313" key="3">
    <source>
        <dbReference type="Proteomes" id="UP000807353"/>
    </source>
</evidence>
<protein>
    <recommendedName>
        <fullName evidence="1">F-box domain-containing protein</fullName>
    </recommendedName>
</protein>
<dbReference type="InterPro" id="IPR001810">
    <property type="entry name" value="F-box_dom"/>
</dbReference>
<organism evidence="2 3">
    <name type="scientific">Collybia nuda</name>
    <dbReference type="NCBI Taxonomy" id="64659"/>
    <lineage>
        <taxon>Eukaryota</taxon>
        <taxon>Fungi</taxon>
        <taxon>Dikarya</taxon>
        <taxon>Basidiomycota</taxon>
        <taxon>Agaricomycotina</taxon>
        <taxon>Agaricomycetes</taxon>
        <taxon>Agaricomycetidae</taxon>
        <taxon>Agaricales</taxon>
        <taxon>Tricholomatineae</taxon>
        <taxon>Clitocybaceae</taxon>
        <taxon>Collybia</taxon>
    </lineage>
</organism>
<dbReference type="Pfam" id="PF12937">
    <property type="entry name" value="F-box-like"/>
    <property type="match status" value="1"/>
</dbReference>
<evidence type="ECO:0000259" key="1">
    <source>
        <dbReference type="Pfam" id="PF12937"/>
    </source>
</evidence>
<dbReference type="PANTHER" id="PTHR13318">
    <property type="entry name" value="PARTNER OF PAIRED, ISOFORM B-RELATED"/>
    <property type="match status" value="1"/>
</dbReference>
<dbReference type="InterPro" id="IPR032675">
    <property type="entry name" value="LRR_dom_sf"/>
</dbReference>
<reference evidence="2" key="1">
    <citation type="submission" date="2020-11" db="EMBL/GenBank/DDBJ databases">
        <authorList>
            <consortium name="DOE Joint Genome Institute"/>
            <person name="Ahrendt S."/>
            <person name="Riley R."/>
            <person name="Andreopoulos W."/>
            <person name="Labutti K."/>
            <person name="Pangilinan J."/>
            <person name="Ruiz-Duenas F.J."/>
            <person name="Barrasa J.M."/>
            <person name="Sanchez-Garcia M."/>
            <person name="Camarero S."/>
            <person name="Miyauchi S."/>
            <person name="Serrano A."/>
            <person name="Linde D."/>
            <person name="Babiker R."/>
            <person name="Drula E."/>
            <person name="Ayuso-Fernandez I."/>
            <person name="Pacheco R."/>
            <person name="Padilla G."/>
            <person name="Ferreira P."/>
            <person name="Barriuso J."/>
            <person name="Kellner H."/>
            <person name="Castanera R."/>
            <person name="Alfaro M."/>
            <person name="Ramirez L."/>
            <person name="Pisabarro A.G."/>
            <person name="Kuo A."/>
            <person name="Tritt A."/>
            <person name="Lipzen A."/>
            <person name="He G."/>
            <person name="Yan M."/>
            <person name="Ng V."/>
            <person name="Cullen D."/>
            <person name="Martin F."/>
            <person name="Rosso M.-N."/>
            <person name="Henrissat B."/>
            <person name="Hibbett D."/>
            <person name="Martinez A.T."/>
            <person name="Grigoriev I.V."/>
        </authorList>
    </citation>
    <scope>NUCLEOTIDE SEQUENCE</scope>
    <source>
        <strain evidence="2">CBS 247.69</strain>
    </source>
</reference>
<evidence type="ECO:0000313" key="2">
    <source>
        <dbReference type="EMBL" id="KAF9465161.1"/>
    </source>
</evidence>
<dbReference type="Gene3D" id="3.80.10.10">
    <property type="entry name" value="Ribonuclease Inhibitor"/>
    <property type="match status" value="2"/>
</dbReference>
<sequence length="549" mass="61963">MSDILNIPDILVFILKYTDRKTDARCARVSKAWHEPSLDSLWYHFDHLKGLFVLLCLDMAYSINPDIMDFSSSYIPSDRWERFFFYAKRIKHLECNDTDNGIHHSAFATLSFFRPVLHILPNLTHLTWRNDPSQPALSLKLCLLFLAPGLKSLTVRTGLVAIEGDLFAIGNFFQEVAGRCPQLEHIDFSSLISFRDMGPMFPKFIGSFSKLKTVSLPEGLICSDVVTMLATSCLCLEGIRCTTPKPEVYRLLGQGRDVLDLENFMPYVGQHGFRSIRTLHLTAHLWNVTRFLLAIPTISQVCELVVRTLTLESAKNVEGFFTTVSALCPKIEVFSISIQSASMQQFEVLPFSSIAPLLTCRSLISLSIESPSMLDIDDAEAVTMASSWPQLEELHLNPLPVPQAFECVSVTFATLAIFAELCPKLQYLGICSRASFVLTPETRRAFPRLKQLVLGIRDMDYNQDAAALYLADILPPTCTLATTQLFSVLTQIDRKIRDHFSHSQWKAETTIKKVPVLRNCHMKYKERLRTLEGEVQKLTIAANDISVRG</sequence>
<comment type="caution">
    <text evidence="2">The sequence shown here is derived from an EMBL/GenBank/DDBJ whole genome shotgun (WGS) entry which is preliminary data.</text>
</comment>
<dbReference type="SUPFAM" id="SSF52047">
    <property type="entry name" value="RNI-like"/>
    <property type="match status" value="1"/>
</dbReference>
<dbReference type="SUPFAM" id="SSF81383">
    <property type="entry name" value="F-box domain"/>
    <property type="match status" value="1"/>
</dbReference>